<dbReference type="PANTHER" id="PTHR11240:SF22">
    <property type="entry name" value="RIBONUCLEASE T2"/>
    <property type="match status" value="1"/>
</dbReference>
<dbReference type="Pfam" id="PF00445">
    <property type="entry name" value="Ribonuclease_T2"/>
    <property type="match status" value="1"/>
</dbReference>
<dbReference type="GO" id="GO:0006401">
    <property type="term" value="P:RNA catabolic process"/>
    <property type="evidence" value="ECO:0007669"/>
    <property type="project" value="UniProtKB-ARBA"/>
</dbReference>
<dbReference type="InterPro" id="IPR036430">
    <property type="entry name" value="RNase_T2-like_sf"/>
</dbReference>
<dbReference type="SUPFAM" id="SSF55895">
    <property type="entry name" value="Ribonuclease Rh-like"/>
    <property type="match status" value="1"/>
</dbReference>
<dbReference type="RefSeq" id="WP_213216057.1">
    <property type="nucleotide sequence ID" value="NZ_QTKU01000002.1"/>
</dbReference>
<reference evidence="4" key="2">
    <citation type="journal article" date="2021" name="Microorganisms">
        <title>Bacterial Dimethylsulfoniopropionate Biosynthesis in the East China Sea.</title>
        <authorList>
            <person name="Liu J."/>
            <person name="Zhang Y."/>
            <person name="Liu J."/>
            <person name="Zhong H."/>
            <person name="Williams B.T."/>
            <person name="Zheng Y."/>
            <person name="Curson A.R.J."/>
            <person name="Sun C."/>
            <person name="Sun H."/>
            <person name="Song D."/>
            <person name="Wagner Mackenzie B."/>
            <person name="Bermejo Martinez A."/>
            <person name="Todd J.D."/>
            <person name="Zhang X.H."/>
        </authorList>
    </citation>
    <scope>NUCLEOTIDE SEQUENCE</scope>
    <source>
        <strain evidence="4">AESS21</strain>
    </source>
</reference>
<dbReference type="Proteomes" id="UP000705379">
    <property type="component" value="Unassembled WGS sequence"/>
</dbReference>
<evidence type="ECO:0000256" key="1">
    <source>
        <dbReference type="ARBA" id="ARBA00007469"/>
    </source>
</evidence>
<comment type="caution">
    <text evidence="4">The sequence shown here is derived from an EMBL/GenBank/DDBJ whole genome shotgun (WGS) entry which is preliminary data.</text>
</comment>
<keyword evidence="3" id="KW-0732">Signal</keyword>
<feature type="chain" id="PRO_5036775309" evidence="3">
    <location>
        <begin position="25"/>
        <end position="342"/>
    </location>
</feature>
<organism evidence="4 5">
    <name type="scientific">Roseibium polysiphoniae</name>
    <dbReference type="NCBI Taxonomy" id="2571221"/>
    <lineage>
        <taxon>Bacteria</taxon>
        <taxon>Pseudomonadati</taxon>
        <taxon>Pseudomonadota</taxon>
        <taxon>Alphaproteobacteria</taxon>
        <taxon>Hyphomicrobiales</taxon>
        <taxon>Stappiaceae</taxon>
        <taxon>Roseibium</taxon>
    </lineage>
</organism>
<dbReference type="EMBL" id="QTKU01000002">
    <property type="protein sequence ID" value="MBS8260536.1"/>
    <property type="molecule type" value="Genomic_DNA"/>
</dbReference>
<dbReference type="GO" id="GO:0003723">
    <property type="term" value="F:RNA binding"/>
    <property type="evidence" value="ECO:0007669"/>
    <property type="project" value="InterPro"/>
</dbReference>
<dbReference type="PANTHER" id="PTHR11240">
    <property type="entry name" value="RIBONUCLEASE T2"/>
    <property type="match status" value="1"/>
</dbReference>
<dbReference type="InterPro" id="IPR001568">
    <property type="entry name" value="RNase_T2-like"/>
</dbReference>
<comment type="similarity">
    <text evidence="1 2">Belongs to the RNase T2 family.</text>
</comment>
<protein>
    <submittedName>
        <fullName evidence="4">Ribonuclease T</fullName>
    </submittedName>
</protein>
<gene>
    <name evidence="4" type="ORF">DYI23_09930</name>
</gene>
<dbReference type="PROSITE" id="PS00530">
    <property type="entry name" value="RNASE_T2_1"/>
    <property type="match status" value="1"/>
</dbReference>
<evidence type="ECO:0000256" key="2">
    <source>
        <dbReference type="RuleBase" id="RU004328"/>
    </source>
</evidence>
<evidence type="ECO:0000313" key="5">
    <source>
        <dbReference type="Proteomes" id="UP000705379"/>
    </source>
</evidence>
<feature type="signal peptide" evidence="3">
    <location>
        <begin position="1"/>
        <end position="24"/>
    </location>
</feature>
<evidence type="ECO:0000313" key="4">
    <source>
        <dbReference type="EMBL" id="MBS8260536.1"/>
    </source>
</evidence>
<dbReference type="GO" id="GO:0033897">
    <property type="term" value="F:ribonuclease T2 activity"/>
    <property type="evidence" value="ECO:0007669"/>
    <property type="project" value="InterPro"/>
</dbReference>
<name>A0A944CE43_9HYPH</name>
<evidence type="ECO:0000256" key="3">
    <source>
        <dbReference type="SAM" id="SignalP"/>
    </source>
</evidence>
<sequence length="342" mass="36667">MRSKSIFTAVLASLLAALPTGANAFEKLEGYFIAQKACEAYQSKNRQTNPGNLKTTPSLAYEMIGINKAGGDYFQIRIDDAPVTEARWVSTTCGVHVIRAGTITVEPTDPTGPFTPQAGEESLDNLLTLSWQPAFCEIRPGKSECADLNNGLLPHTSRQLSIHGLWPQPKGNDYCGVPTSVKRLDNPDTWHLLPAPEIDADTAEDLAVAMPGFASHLHHHEWIKHGTCFFGAGGADEYYDDTLLLTDLVNASGVADLLAANVGEQIEGSDIRAAFDQAFGAGTGERVLIKCTSDQGRVLINELWISLKGEISPSADLGELMRAATPTSMGCSRGIIDPAGDQ</sequence>
<dbReference type="InterPro" id="IPR018188">
    <property type="entry name" value="RNase_T2_His_AS_1"/>
</dbReference>
<accession>A0A944CE43</accession>
<reference evidence="4" key="1">
    <citation type="submission" date="2018-08" db="EMBL/GenBank/DDBJ databases">
        <authorList>
            <person name="Jin W."/>
            <person name="Wang H."/>
            <person name="Yang Y."/>
            <person name="Li M."/>
            <person name="Liu J."/>
        </authorList>
    </citation>
    <scope>NUCLEOTIDE SEQUENCE</scope>
    <source>
        <strain evidence="4">AESS21</strain>
    </source>
</reference>
<dbReference type="Gene3D" id="3.90.730.10">
    <property type="entry name" value="Ribonuclease T2-like"/>
    <property type="match status" value="1"/>
</dbReference>
<proteinExistence type="inferred from homology"/>
<dbReference type="AlphaFoldDB" id="A0A944CE43"/>